<dbReference type="GO" id="GO:0034335">
    <property type="term" value="F:DNA negative supercoiling activity"/>
    <property type="evidence" value="ECO:0007669"/>
    <property type="project" value="UniProtKB-ARBA"/>
</dbReference>
<evidence type="ECO:0000256" key="2">
    <source>
        <dbReference type="ARBA" id="ARBA00023029"/>
    </source>
</evidence>
<dbReference type="Pfam" id="PF00521">
    <property type="entry name" value="DNA_topoisoIV"/>
    <property type="match status" value="1"/>
</dbReference>
<accession>A0AAJ2NT84</accession>
<organism evidence="7 8">
    <name type="scientific">Alkalihalophilus pseudofirmus</name>
    <name type="common">Bacillus pseudofirmus</name>
    <dbReference type="NCBI Taxonomy" id="79885"/>
    <lineage>
        <taxon>Bacteria</taxon>
        <taxon>Bacillati</taxon>
        <taxon>Bacillota</taxon>
        <taxon>Bacilli</taxon>
        <taxon>Bacillales</taxon>
        <taxon>Bacillaceae</taxon>
        <taxon>Alkalihalophilus</taxon>
    </lineage>
</organism>
<feature type="non-terminal residue" evidence="7">
    <location>
        <position position="86"/>
    </location>
</feature>
<dbReference type="EMBL" id="JAWJAY010000802">
    <property type="protein sequence ID" value="MDV2888008.1"/>
    <property type="molecule type" value="Genomic_DNA"/>
</dbReference>
<evidence type="ECO:0000256" key="5">
    <source>
        <dbReference type="PROSITE-ProRule" id="PRU01384"/>
    </source>
</evidence>
<dbReference type="GO" id="GO:0009330">
    <property type="term" value="C:DNA topoisomerase type II (double strand cut, ATP-hydrolyzing) complex"/>
    <property type="evidence" value="ECO:0007669"/>
    <property type="project" value="TreeGrafter"/>
</dbReference>
<dbReference type="PANTHER" id="PTHR43493">
    <property type="entry name" value="DNA GYRASE/TOPOISOMERASE SUBUNIT A"/>
    <property type="match status" value="1"/>
</dbReference>
<name>A0AAJ2NT84_ALKPS</name>
<dbReference type="AlphaFoldDB" id="A0AAJ2NT84"/>
<dbReference type="Proteomes" id="UP001285636">
    <property type="component" value="Unassembled WGS sequence"/>
</dbReference>
<comment type="caution">
    <text evidence="5">Lacks conserved residue(s) required for the propagation of feature annotation.</text>
</comment>
<dbReference type="Gene3D" id="3.30.1360.40">
    <property type="match status" value="1"/>
</dbReference>
<keyword evidence="4" id="KW-0413">Isomerase</keyword>
<dbReference type="PANTHER" id="PTHR43493:SF9">
    <property type="entry name" value="DNA TOPOISOMERASE 4 SUBUNIT A"/>
    <property type="match status" value="1"/>
</dbReference>
<dbReference type="GO" id="GO:0006265">
    <property type="term" value="P:DNA topological change"/>
    <property type="evidence" value="ECO:0007669"/>
    <property type="project" value="InterPro"/>
</dbReference>
<feature type="non-terminal residue" evidence="7">
    <location>
        <position position="1"/>
    </location>
</feature>
<dbReference type="SUPFAM" id="SSF56719">
    <property type="entry name" value="Type II DNA topoisomerase"/>
    <property type="match status" value="1"/>
</dbReference>
<reference evidence="7" key="1">
    <citation type="submission" date="2023-10" db="EMBL/GenBank/DDBJ databases">
        <title>Screening of Alkalihalophilus pseudofirmusBZ-TG-HK211 and Its Alleviation of Salt Stress on Rapeseed Growth.</title>
        <authorList>
            <person name="Zhao B."/>
            <person name="Guo T."/>
        </authorList>
    </citation>
    <scope>NUCLEOTIDE SEQUENCE</scope>
    <source>
        <strain evidence="7">BZ-TG-HK211</strain>
    </source>
</reference>
<evidence type="ECO:0000256" key="3">
    <source>
        <dbReference type="ARBA" id="ARBA00023125"/>
    </source>
</evidence>
<dbReference type="InterPro" id="IPR013758">
    <property type="entry name" value="Topo_IIA_A/C_ab"/>
</dbReference>
<evidence type="ECO:0000256" key="1">
    <source>
        <dbReference type="ARBA" id="ARBA00000185"/>
    </source>
</evidence>
<dbReference type="GO" id="GO:0003677">
    <property type="term" value="F:DNA binding"/>
    <property type="evidence" value="ECO:0007669"/>
    <property type="project" value="UniProtKB-UniRule"/>
</dbReference>
<dbReference type="GO" id="GO:0005524">
    <property type="term" value="F:ATP binding"/>
    <property type="evidence" value="ECO:0007669"/>
    <property type="project" value="InterPro"/>
</dbReference>
<keyword evidence="3 5" id="KW-0238">DNA-binding</keyword>
<proteinExistence type="predicted"/>
<dbReference type="RefSeq" id="WP_323468083.1">
    <property type="nucleotide sequence ID" value="NZ_JAWJAY010000802.1"/>
</dbReference>
<protein>
    <submittedName>
        <fullName evidence="7">DNA gyrase subunit A</fullName>
    </submittedName>
</protein>
<feature type="domain" description="Topo IIA-type catalytic" evidence="6">
    <location>
        <begin position="1"/>
        <end position="86"/>
    </location>
</feature>
<sequence>TGGIIQGFDGIKKAYETGKGKIIVRGKAQIEDIRGGRQQIVITEIPYEVNKANLVKKMDEFRLDRKVEGISEVRDETDRTGLRIVI</sequence>
<comment type="catalytic activity">
    <reaction evidence="1">
        <text>ATP-dependent breakage, passage and rejoining of double-stranded DNA.</text>
        <dbReference type="EC" id="5.6.2.2"/>
    </reaction>
</comment>
<comment type="caution">
    <text evidence="7">The sequence shown here is derived from an EMBL/GenBank/DDBJ whole genome shotgun (WGS) entry which is preliminary data.</text>
</comment>
<dbReference type="InterPro" id="IPR002205">
    <property type="entry name" value="Topo_IIA_dom_A"/>
</dbReference>
<dbReference type="PROSITE" id="PS52040">
    <property type="entry name" value="TOPO_IIA"/>
    <property type="match status" value="1"/>
</dbReference>
<evidence type="ECO:0000313" key="7">
    <source>
        <dbReference type="EMBL" id="MDV2888008.1"/>
    </source>
</evidence>
<evidence type="ECO:0000259" key="6">
    <source>
        <dbReference type="PROSITE" id="PS52040"/>
    </source>
</evidence>
<dbReference type="InterPro" id="IPR013760">
    <property type="entry name" value="Topo_IIA-like_dom_sf"/>
</dbReference>
<keyword evidence="2" id="KW-0799">Topoisomerase</keyword>
<dbReference type="Gene3D" id="3.90.199.10">
    <property type="entry name" value="Topoisomerase II, domain 5"/>
    <property type="match status" value="1"/>
</dbReference>
<gene>
    <name evidence="7" type="ORF">RYX45_22850</name>
</gene>
<evidence type="ECO:0000256" key="4">
    <source>
        <dbReference type="ARBA" id="ARBA00023235"/>
    </source>
</evidence>
<evidence type="ECO:0000313" key="8">
    <source>
        <dbReference type="Proteomes" id="UP001285636"/>
    </source>
</evidence>
<dbReference type="InterPro" id="IPR050220">
    <property type="entry name" value="Type_II_DNA_Topoisomerases"/>
</dbReference>
<dbReference type="GO" id="GO:0005737">
    <property type="term" value="C:cytoplasm"/>
    <property type="evidence" value="ECO:0007669"/>
    <property type="project" value="TreeGrafter"/>
</dbReference>